<keyword evidence="11" id="KW-1185">Reference proteome</keyword>
<dbReference type="Gene3D" id="2.60.40.1180">
    <property type="entry name" value="Golgi alpha-mannosidase II"/>
    <property type="match status" value="1"/>
</dbReference>
<dbReference type="EC" id="3.2.1.23" evidence="3"/>
<sequence length="706" mass="78905">MSERPNKVLFGAAYYHEYQPSPRLEEDLDLMAAAHMTVIRVGESTWSQWEPEDGRFDLEWMTPVLDGAHQRGISIILGTPTYAVPMWLARRYPEIAAETRTGQPLGWGARQEVDYTHPAFKFHAERVIRKIIGRFASHPAIIGYQVDNEPGLLSFHNRGVFQRFTDELRQRYGTVENLNKEWGLVYWSHQLSTWADLWTPDNNAQPQYDLAWRQFQAKLTTEYLTWQASIVREYATPEQFVTTCIAYDRPSQHDEDMTRSFDITAGNPYYAMQDALAVPHSSDPPQGWATSGAWTLFQSGDRMYSSKQAPFLVTETNAGAIGGSAMQYPAFDGQWRQAAYAFISRGAEMIEYWHWATNHYGTETYWIGVLPHDQKPGRVYHELAQLGEELQAAGSALTGLTPDARIGMIYSNDSKWALAGQPCFLLEPPMTGDERSYQKIFEAFYRGAHNAGVPVRILHDTQISGPQGNLLDPAQVAKELPVIIAAGLYIADDTLLEWLNAYARAGGHLVLGMRTAYADQEARARLDVKPARLDAGVTYQEFSQIQLPLEVEASGELPLSSEARATRWVDYLQPGEARVLARYTHPQFGQYAAVTTAATGAGRIITVGTLPDDTLAADLIRWLAPDNATTFWGELPAGVTANSATAADGSRIHFLHNWGWDPVTTAAPAPMQDLLDPDVGNLEKIELGPWDVRVLREGKGRQPVDS</sequence>
<feature type="domain" description="Beta-galactosidase trimerisation" evidence="9">
    <location>
        <begin position="404"/>
        <end position="624"/>
    </location>
</feature>
<dbReference type="RefSeq" id="WP_188570160.1">
    <property type="nucleotide sequence ID" value="NZ_BMFW01000002.1"/>
</dbReference>
<dbReference type="SUPFAM" id="SSF52317">
    <property type="entry name" value="Class I glutamine amidotransferase-like"/>
    <property type="match status" value="1"/>
</dbReference>
<evidence type="ECO:0000256" key="7">
    <source>
        <dbReference type="ARBA" id="ARBA00023295"/>
    </source>
</evidence>
<feature type="domain" description="Glycoside hydrolase family 42 N-terminal" evidence="8">
    <location>
        <begin position="14"/>
        <end position="392"/>
    </location>
</feature>
<evidence type="ECO:0000256" key="2">
    <source>
        <dbReference type="ARBA" id="ARBA00005940"/>
    </source>
</evidence>
<evidence type="ECO:0000259" key="8">
    <source>
        <dbReference type="Pfam" id="PF02449"/>
    </source>
</evidence>
<dbReference type="EMBL" id="BMFW01000002">
    <property type="protein sequence ID" value="GGH90839.1"/>
    <property type="molecule type" value="Genomic_DNA"/>
</dbReference>
<evidence type="ECO:0000256" key="1">
    <source>
        <dbReference type="ARBA" id="ARBA00001412"/>
    </source>
</evidence>
<keyword evidence="6" id="KW-0862">Zinc</keyword>
<dbReference type="InterPro" id="IPR013529">
    <property type="entry name" value="Glyco_hydro_42_N"/>
</dbReference>
<proteinExistence type="inferred from homology"/>
<evidence type="ECO:0000256" key="3">
    <source>
        <dbReference type="ARBA" id="ARBA00012756"/>
    </source>
</evidence>
<keyword evidence="7" id="KW-0326">Glycosidase</keyword>
<dbReference type="Pfam" id="PF02449">
    <property type="entry name" value="Glyco_hydro_42"/>
    <property type="match status" value="1"/>
</dbReference>
<evidence type="ECO:0000259" key="9">
    <source>
        <dbReference type="Pfam" id="PF08532"/>
    </source>
</evidence>
<dbReference type="InterPro" id="IPR029062">
    <property type="entry name" value="Class_I_gatase-like"/>
</dbReference>
<evidence type="ECO:0000313" key="10">
    <source>
        <dbReference type="EMBL" id="GGH90839.1"/>
    </source>
</evidence>
<evidence type="ECO:0000256" key="6">
    <source>
        <dbReference type="ARBA" id="ARBA00022833"/>
    </source>
</evidence>
<dbReference type="InterPro" id="IPR013738">
    <property type="entry name" value="Beta_galactosidase_Trimer"/>
</dbReference>
<protein>
    <recommendedName>
        <fullName evidence="3">beta-galactosidase</fullName>
        <ecNumber evidence="3">3.2.1.23</ecNumber>
    </recommendedName>
</protein>
<gene>
    <name evidence="10" type="ORF">GCM10007170_05560</name>
</gene>
<dbReference type="Gene3D" id="3.20.20.80">
    <property type="entry name" value="Glycosidases"/>
    <property type="match status" value="1"/>
</dbReference>
<dbReference type="Gene3D" id="3.40.50.880">
    <property type="match status" value="1"/>
</dbReference>
<dbReference type="InterPro" id="IPR017853">
    <property type="entry name" value="GH"/>
</dbReference>
<dbReference type="PANTHER" id="PTHR36447:SF2">
    <property type="entry name" value="BETA-GALACTOSIDASE YESZ"/>
    <property type="match status" value="1"/>
</dbReference>
<dbReference type="Proteomes" id="UP000643279">
    <property type="component" value="Unassembled WGS sequence"/>
</dbReference>
<comment type="similarity">
    <text evidence="2">Belongs to the glycosyl hydrolase 42 family.</text>
</comment>
<comment type="catalytic activity">
    <reaction evidence="1">
        <text>Hydrolysis of terminal non-reducing beta-D-galactose residues in beta-D-galactosides.</text>
        <dbReference type="EC" id="3.2.1.23"/>
    </reaction>
</comment>
<dbReference type="PANTHER" id="PTHR36447">
    <property type="entry name" value="BETA-GALACTOSIDASE GANA"/>
    <property type="match status" value="1"/>
</dbReference>
<dbReference type="Pfam" id="PF08532">
    <property type="entry name" value="Glyco_hydro_42M"/>
    <property type="match status" value="1"/>
</dbReference>
<evidence type="ECO:0000313" key="11">
    <source>
        <dbReference type="Proteomes" id="UP000643279"/>
    </source>
</evidence>
<comment type="caution">
    <text evidence="10">The sequence shown here is derived from an EMBL/GenBank/DDBJ whole genome shotgun (WGS) entry which is preliminary data.</text>
</comment>
<organism evidence="10 11">
    <name type="scientific">Arthrobacter liuii</name>
    <dbReference type="NCBI Taxonomy" id="1476996"/>
    <lineage>
        <taxon>Bacteria</taxon>
        <taxon>Bacillati</taxon>
        <taxon>Actinomycetota</taxon>
        <taxon>Actinomycetes</taxon>
        <taxon>Micrococcales</taxon>
        <taxon>Micrococcaceae</taxon>
        <taxon>Arthrobacter</taxon>
    </lineage>
</organism>
<dbReference type="SUPFAM" id="SSF51445">
    <property type="entry name" value="(Trans)glycosidases"/>
    <property type="match status" value="1"/>
</dbReference>
<evidence type="ECO:0000256" key="4">
    <source>
        <dbReference type="ARBA" id="ARBA00022723"/>
    </source>
</evidence>
<evidence type="ECO:0000256" key="5">
    <source>
        <dbReference type="ARBA" id="ARBA00022801"/>
    </source>
</evidence>
<dbReference type="CDD" id="cd03143">
    <property type="entry name" value="A4_beta-galactosidase_middle_domain"/>
    <property type="match status" value="1"/>
</dbReference>
<keyword evidence="5" id="KW-0378">Hydrolase</keyword>
<keyword evidence="4" id="KW-0479">Metal-binding</keyword>
<dbReference type="InterPro" id="IPR003476">
    <property type="entry name" value="Glyco_hydro_42"/>
</dbReference>
<reference evidence="11" key="1">
    <citation type="journal article" date="2019" name="Int. J. Syst. Evol. Microbiol.">
        <title>The Global Catalogue of Microorganisms (GCM) 10K type strain sequencing project: providing services to taxonomists for standard genome sequencing and annotation.</title>
        <authorList>
            <consortium name="The Broad Institute Genomics Platform"/>
            <consortium name="The Broad Institute Genome Sequencing Center for Infectious Disease"/>
            <person name="Wu L."/>
            <person name="Ma J."/>
        </authorList>
    </citation>
    <scope>NUCLEOTIDE SEQUENCE [LARGE SCALE GENOMIC DNA]</scope>
    <source>
        <strain evidence="11">CGMCC 1.12778</strain>
    </source>
</reference>
<accession>A0ABQ2AJF7</accession>
<name>A0ABQ2AJF7_9MICC</name>
<dbReference type="InterPro" id="IPR013780">
    <property type="entry name" value="Glyco_hydro_b"/>
</dbReference>